<evidence type="ECO:0000313" key="3">
    <source>
        <dbReference type="Proteomes" id="UP000318437"/>
    </source>
</evidence>
<dbReference type="Proteomes" id="UP000318437">
    <property type="component" value="Unassembled WGS sequence"/>
</dbReference>
<sequence>MPPQTQQDRVRKPGGRALSHSQVLEEEVPG</sequence>
<feature type="region of interest" description="Disordered" evidence="1">
    <location>
        <begin position="1"/>
        <end position="30"/>
    </location>
</feature>
<evidence type="ECO:0000313" key="2">
    <source>
        <dbReference type="EMBL" id="TWU30326.1"/>
    </source>
</evidence>
<accession>A0A5C6D538</accession>
<gene>
    <name evidence="2" type="ORF">Pla144_11120</name>
</gene>
<keyword evidence="3" id="KW-1185">Reference proteome</keyword>
<reference evidence="2 3" key="1">
    <citation type="submission" date="2019-02" db="EMBL/GenBank/DDBJ databases">
        <title>Deep-cultivation of Planctomycetes and their phenomic and genomic characterization uncovers novel biology.</title>
        <authorList>
            <person name="Wiegand S."/>
            <person name="Jogler M."/>
            <person name="Boedeker C."/>
            <person name="Pinto D."/>
            <person name="Vollmers J."/>
            <person name="Rivas-Marin E."/>
            <person name="Kohn T."/>
            <person name="Peeters S.H."/>
            <person name="Heuer A."/>
            <person name="Rast P."/>
            <person name="Oberbeckmann S."/>
            <person name="Bunk B."/>
            <person name="Jeske O."/>
            <person name="Meyerdierks A."/>
            <person name="Storesund J.E."/>
            <person name="Kallscheuer N."/>
            <person name="Luecker S."/>
            <person name="Lage O.M."/>
            <person name="Pohl T."/>
            <person name="Merkel B.J."/>
            <person name="Hornburger P."/>
            <person name="Mueller R.-W."/>
            <person name="Bruemmer F."/>
            <person name="Labrenz M."/>
            <person name="Spormann A.M."/>
            <person name="Op Den Camp H."/>
            <person name="Overmann J."/>
            <person name="Amann R."/>
            <person name="Jetten M.S.M."/>
            <person name="Mascher T."/>
            <person name="Medema M.H."/>
            <person name="Devos D.P."/>
            <person name="Kaster A.-K."/>
            <person name="Ovreas L."/>
            <person name="Rohde M."/>
            <person name="Galperin M.Y."/>
            <person name="Jogler C."/>
        </authorList>
    </citation>
    <scope>NUCLEOTIDE SEQUENCE [LARGE SCALE GENOMIC DNA]</scope>
    <source>
        <strain evidence="2 3">Pla144</strain>
    </source>
</reference>
<name>A0A5C6D538_9BACT</name>
<evidence type="ECO:0000256" key="1">
    <source>
        <dbReference type="SAM" id="MobiDB-lite"/>
    </source>
</evidence>
<protein>
    <submittedName>
        <fullName evidence="2">Uncharacterized protein</fullName>
    </submittedName>
</protein>
<organism evidence="2 3">
    <name type="scientific">Bythopirellula polymerisocia</name>
    <dbReference type="NCBI Taxonomy" id="2528003"/>
    <lineage>
        <taxon>Bacteria</taxon>
        <taxon>Pseudomonadati</taxon>
        <taxon>Planctomycetota</taxon>
        <taxon>Planctomycetia</taxon>
        <taxon>Pirellulales</taxon>
        <taxon>Lacipirellulaceae</taxon>
        <taxon>Bythopirellula</taxon>
    </lineage>
</organism>
<proteinExistence type="predicted"/>
<comment type="caution">
    <text evidence="2">The sequence shown here is derived from an EMBL/GenBank/DDBJ whole genome shotgun (WGS) entry which is preliminary data.</text>
</comment>
<dbReference type="EMBL" id="SJPS01000001">
    <property type="protein sequence ID" value="TWU30326.1"/>
    <property type="molecule type" value="Genomic_DNA"/>
</dbReference>
<dbReference type="AlphaFoldDB" id="A0A5C6D538"/>